<evidence type="ECO:0000313" key="2">
    <source>
        <dbReference type="EMBL" id="SCB96847.1"/>
    </source>
</evidence>
<evidence type="ECO:0000313" key="3">
    <source>
        <dbReference type="Proteomes" id="UP000195991"/>
    </source>
</evidence>
<organism evidence="2 3">
    <name type="scientific">Bacillus thuringiensis</name>
    <dbReference type="NCBI Taxonomy" id="1428"/>
    <lineage>
        <taxon>Bacteria</taxon>
        <taxon>Bacillati</taxon>
        <taxon>Bacillota</taxon>
        <taxon>Bacilli</taxon>
        <taxon>Bacillales</taxon>
        <taxon>Bacillaceae</taxon>
        <taxon>Bacillus</taxon>
        <taxon>Bacillus cereus group</taxon>
    </lineage>
</organism>
<protein>
    <submittedName>
        <fullName evidence="2">Uncharacterized protein</fullName>
    </submittedName>
</protein>
<keyword evidence="1" id="KW-0812">Transmembrane</keyword>
<feature type="transmembrane region" description="Helical" evidence="1">
    <location>
        <begin position="59"/>
        <end position="78"/>
    </location>
</feature>
<gene>
    <name evidence="2" type="ORF">BTT61001_00878</name>
</gene>
<name>A0A1C4AQJ8_BACTU</name>
<dbReference type="RefSeq" id="WP_078417682.1">
    <property type="nucleotide sequence ID" value="NZ_FMBI01000023.1"/>
</dbReference>
<evidence type="ECO:0000256" key="1">
    <source>
        <dbReference type="SAM" id="Phobius"/>
    </source>
</evidence>
<keyword evidence="1" id="KW-1133">Transmembrane helix</keyword>
<dbReference type="AlphaFoldDB" id="A0A1C4AQJ8"/>
<dbReference type="EMBL" id="FMBI01000023">
    <property type="protein sequence ID" value="SCB96847.1"/>
    <property type="molecule type" value="Genomic_DNA"/>
</dbReference>
<proteinExistence type="predicted"/>
<feature type="transmembrane region" description="Helical" evidence="1">
    <location>
        <begin position="33"/>
        <end position="52"/>
    </location>
</feature>
<dbReference type="Proteomes" id="UP000195991">
    <property type="component" value="Unassembled WGS sequence"/>
</dbReference>
<sequence length="80" mass="9038">MNKWAILSLSCVPYALLTIINEHTLEIGGSANIFWKIGLFAPLIGVLFSAGASKTYQRVMLAIFNLGYYFGLYIYMIYTF</sequence>
<accession>A0A1C4AQJ8</accession>
<reference evidence="2 3" key="1">
    <citation type="submission" date="2016-08" db="EMBL/GenBank/DDBJ databases">
        <authorList>
            <person name="Seilhamer J.J."/>
        </authorList>
    </citation>
    <scope>NUCLEOTIDE SEQUENCE [LARGE SCALE GENOMIC DNA]</scope>
    <source>
        <strain evidence="2 3">IEBC_T61001</strain>
    </source>
</reference>
<keyword evidence="1" id="KW-0472">Membrane</keyword>